<accession>A0A7S4JC72</accession>
<feature type="compositionally biased region" description="Polar residues" evidence="1">
    <location>
        <begin position="131"/>
        <end position="162"/>
    </location>
</feature>
<feature type="compositionally biased region" description="Polar residues" evidence="1">
    <location>
        <begin position="31"/>
        <end position="40"/>
    </location>
</feature>
<evidence type="ECO:0000313" key="2">
    <source>
        <dbReference type="EMBL" id="CAE2259025.1"/>
    </source>
</evidence>
<dbReference type="EMBL" id="HBKQ01037300">
    <property type="protein sequence ID" value="CAE2259025.1"/>
    <property type="molecule type" value="Transcribed_RNA"/>
</dbReference>
<feature type="region of interest" description="Disordered" evidence="1">
    <location>
        <begin position="1"/>
        <end position="67"/>
    </location>
</feature>
<protein>
    <submittedName>
        <fullName evidence="2">Uncharacterized protein</fullName>
    </submittedName>
</protein>
<dbReference type="AlphaFoldDB" id="A0A7S4JC72"/>
<reference evidence="2" key="1">
    <citation type="submission" date="2021-01" db="EMBL/GenBank/DDBJ databases">
        <authorList>
            <person name="Corre E."/>
            <person name="Pelletier E."/>
            <person name="Niang G."/>
            <person name="Scheremetjew M."/>
            <person name="Finn R."/>
            <person name="Kale V."/>
            <person name="Holt S."/>
            <person name="Cochrane G."/>
            <person name="Meng A."/>
            <person name="Brown T."/>
            <person name="Cohen L."/>
        </authorList>
    </citation>
    <scope>NUCLEOTIDE SEQUENCE</scope>
    <source>
        <strain evidence="2">Isolate 1302-5</strain>
    </source>
</reference>
<dbReference type="PANTHER" id="PTHR35213">
    <property type="entry name" value="RING-TYPE DOMAIN-CONTAINING PROTEIN-RELATED"/>
    <property type="match status" value="1"/>
</dbReference>
<feature type="compositionally biased region" description="Basic residues" evidence="1">
    <location>
        <begin position="208"/>
        <end position="217"/>
    </location>
</feature>
<name>A0A7S4JC72_9STRA</name>
<feature type="compositionally biased region" description="Polar residues" evidence="1">
    <location>
        <begin position="11"/>
        <end position="20"/>
    </location>
</feature>
<dbReference type="PANTHER" id="PTHR35213:SF5">
    <property type="entry name" value="RING-TYPE DOMAIN-CONTAINING PROTEIN"/>
    <property type="match status" value="1"/>
</dbReference>
<gene>
    <name evidence="2" type="ORF">OAUR00152_LOCUS25746</name>
</gene>
<feature type="region of interest" description="Disordered" evidence="1">
    <location>
        <begin position="125"/>
        <end position="162"/>
    </location>
</feature>
<proteinExistence type="predicted"/>
<feature type="compositionally biased region" description="Basic and acidic residues" evidence="1">
    <location>
        <begin position="57"/>
        <end position="67"/>
    </location>
</feature>
<evidence type="ECO:0000256" key="1">
    <source>
        <dbReference type="SAM" id="MobiDB-lite"/>
    </source>
</evidence>
<sequence>MSEPPPALGVDNTSRPNVASENDGHQLSPGDASTNNTPGNASACAKEGGVCNGKGNNNEHDGPHDEYGVRAVSSVGTYGATGDHQSTDTVLAAFRHGGSNALQQVQLCLNEDRHNSFSAISNVVEDKQSKLPPQSNPDASNGMTNARDVQSSSVAANPSQSFLGNDVNRITLQRKEVGHAYAGGKVPSAPTLYCVASTQNEGAQMRPPNHHALKRPRPSTLPSDIMDSKLNTRKTTTKITPATKSLSRSSATLRRGKWTAEEEVYVAQVIHDFNAGFLSALAGTTLRSYLSDKLQCDPMRITKKFTGADCIGKRVFHPAVRSSSNAAVIDKAQVGSRDKQMIELIF</sequence>
<feature type="region of interest" description="Disordered" evidence="1">
    <location>
        <begin position="202"/>
        <end position="227"/>
    </location>
</feature>
<organism evidence="2">
    <name type="scientific">Odontella aurita</name>
    <dbReference type="NCBI Taxonomy" id="265563"/>
    <lineage>
        <taxon>Eukaryota</taxon>
        <taxon>Sar</taxon>
        <taxon>Stramenopiles</taxon>
        <taxon>Ochrophyta</taxon>
        <taxon>Bacillariophyta</taxon>
        <taxon>Mediophyceae</taxon>
        <taxon>Biddulphiophycidae</taxon>
        <taxon>Eupodiscales</taxon>
        <taxon>Odontellaceae</taxon>
        <taxon>Odontella</taxon>
    </lineage>
</organism>